<dbReference type="EMBL" id="BBVC01000023">
    <property type="protein sequence ID" value="GAO98071.1"/>
    <property type="molecule type" value="Genomic_DNA"/>
</dbReference>
<organism evidence="1 2">
    <name type="scientific">Caedimonas varicaedens</name>
    <dbReference type="NCBI Taxonomy" id="1629334"/>
    <lineage>
        <taxon>Bacteria</taxon>
        <taxon>Pseudomonadati</taxon>
        <taxon>Pseudomonadota</taxon>
        <taxon>Alphaproteobacteria</taxon>
        <taxon>Holosporales</taxon>
        <taxon>Caedimonadaceae</taxon>
        <taxon>Caedimonas</taxon>
    </lineage>
</organism>
<dbReference type="Proteomes" id="UP000036771">
    <property type="component" value="Unassembled WGS sequence"/>
</dbReference>
<accession>A0A0K8MC38</accession>
<comment type="caution">
    <text evidence="1">The sequence shown here is derived from an EMBL/GenBank/DDBJ whole genome shotgun (WGS) entry which is preliminary data.</text>
</comment>
<sequence>MTVLLGRPCRLKGLICELTSVSEVSGQEAGEDLFSLAWFSDWNFFPVQLTVKL</sequence>
<proteinExistence type="predicted"/>
<protein>
    <submittedName>
        <fullName evidence="1">Uncharacterized protein</fullName>
    </submittedName>
</protein>
<evidence type="ECO:0000313" key="1">
    <source>
        <dbReference type="EMBL" id="GAO98071.1"/>
    </source>
</evidence>
<dbReference type="AlphaFoldDB" id="A0A0K8MC38"/>
<keyword evidence="2" id="KW-1185">Reference proteome</keyword>
<gene>
    <name evidence="1" type="ORF">Cva_00719</name>
</gene>
<reference evidence="1 2" key="1">
    <citation type="submission" date="2015-03" db="EMBL/GenBank/DDBJ databases">
        <title>Caedibacter varicaedens, whole genome shotgun sequence.</title>
        <authorList>
            <person name="Suzuki H."/>
            <person name="Dapper A.L."/>
            <person name="Gibson A.K."/>
            <person name="Jackson C."/>
            <person name="Lee H."/>
            <person name="Pejaver V.R."/>
            <person name="Doak T."/>
            <person name="Lynch M."/>
        </authorList>
    </citation>
    <scope>NUCLEOTIDE SEQUENCE [LARGE SCALE GENOMIC DNA]</scope>
</reference>
<name>A0A0K8MC38_9PROT</name>
<evidence type="ECO:0000313" key="2">
    <source>
        <dbReference type="Proteomes" id="UP000036771"/>
    </source>
</evidence>